<feature type="domain" description="RING-type" evidence="8">
    <location>
        <begin position="243"/>
        <end position="284"/>
    </location>
</feature>
<dbReference type="CDD" id="cd16620">
    <property type="entry name" value="vRING-HC-C4C4_RBBP6"/>
    <property type="match status" value="1"/>
</dbReference>
<dbReference type="SMART" id="SM01180">
    <property type="entry name" value="DWNN"/>
    <property type="match status" value="1"/>
</dbReference>
<feature type="compositionally biased region" description="Basic and acidic residues" evidence="7">
    <location>
        <begin position="1274"/>
        <end position="1336"/>
    </location>
</feature>
<feature type="compositionally biased region" description="Pro residues" evidence="7">
    <location>
        <begin position="512"/>
        <end position="563"/>
    </location>
</feature>
<feature type="region of interest" description="Disordered" evidence="7">
    <location>
        <begin position="314"/>
        <end position="1058"/>
    </location>
</feature>
<feature type="compositionally biased region" description="Basic residues" evidence="7">
    <location>
        <begin position="1366"/>
        <end position="1379"/>
    </location>
</feature>
<feature type="compositionally biased region" description="Basic and acidic residues" evidence="7">
    <location>
        <begin position="404"/>
        <end position="427"/>
    </location>
</feature>
<keyword evidence="12" id="KW-1185">Reference proteome</keyword>
<evidence type="ECO:0000256" key="1">
    <source>
        <dbReference type="ARBA" id="ARBA00004123"/>
    </source>
</evidence>
<protein>
    <recommendedName>
        <fullName evidence="13">E3 ubiquitin-protein ligase RBBP6</fullName>
    </recommendedName>
</protein>
<dbReference type="Gene3D" id="3.30.40.10">
    <property type="entry name" value="Zinc/RING finger domain, C3HC4 (zinc finger)"/>
    <property type="match status" value="1"/>
</dbReference>
<feature type="region of interest" description="Disordered" evidence="7">
    <location>
        <begin position="83"/>
        <end position="102"/>
    </location>
</feature>
<evidence type="ECO:0000256" key="7">
    <source>
        <dbReference type="SAM" id="MobiDB-lite"/>
    </source>
</evidence>
<feature type="compositionally biased region" description="Basic residues" evidence="7">
    <location>
        <begin position="969"/>
        <end position="996"/>
    </location>
</feature>
<feature type="region of interest" description="Disordered" evidence="7">
    <location>
        <begin position="1075"/>
        <end position="1115"/>
    </location>
</feature>
<organism evidence="11 12">
    <name type="scientific">Cryptolaemus montrouzieri</name>
    <dbReference type="NCBI Taxonomy" id="559131"/>
    <lineage>
        <taxon>Eukaryota</taxon>
        <taxon>Metazoa</taxon>
        <taxon>Ecdysozoa</taxon>
        <taxon>Arthropoda</taxon>
        <taxon>Hexapoda</taxon>
        <taxon>Insecta</taxon>
        <taxon>Pterygota</taxon>
        <taxon>Neoptera</taxon>
        <taxon>Endopterygota</taxon>
        <taxon>Coleoptera</taxon>
        <taxon>Polyphaga</taxon>
        <taxon>Cucujiformia</taxon>
        <taxon>Coccinelloidea</taxon>
        <taxon>Coccinellidae</taxon>
        <taxon>Scymninae</taxon>
        <taxon>Scymnini</taxon>
        <taxon>Cryptolaemus</taxon>
    </lineage>
</organism>
<feature type="region of interest" description="Disordered" evidence="7">
    <location>
        <begin position="1267"/>
        <end position="1499"/>
    </location>
</feature>
<evidence type="ECO:0000259" key="9">
    <source>
        <dbReference type="PROSITE" id="PS50158"/>
    </source>
</evidence>
<dbReference type="SMART" id="SM00184">
    <property type="entry name" value="RING"/>
    <property type="match status" value="1"/>
</dbReference>
<feature type="compositionally biased region" description="Basic and acidic residues" evidence="7">
    <location>
        <begin position="1380"/>
        <end position="1408"/>
    </location>
</feature>
<feature type="domain" description="CCHC-type" evidence="9">
    <location>
        <begin position="155"/>
        <end position="169"/>
    </location>
</feature>
<comment type="caution">
    <text evidence="11">The sequence shown here is derived from an EMBL/GenBank/DDBJ whole genome shotgun (WGS) entry which is preliminary data.</text>
</comment>
<name>A0ABD2N652_9CUCU</name>
<feature type="compositionally biased region" description="Basic and acidic residues" evidence="7">
    <location>
        <begin position="1345"/>
        <end position="1365"/>
    </location>
</feature>
<evidence type="ECO:0008006" key="13">
    <source>
        <dbReference type="Google" id="ProtNLM"/>
    </source>
</evidence>
<evidence type="ECO:0000256" key="5">
    <source>
        <dbReference type="ARBA" id="ARBA00023242"/>
    </source>
</evidence>
<evidence type="ECO:0000313" key="11">
    <source>
        <dbReference type="EMBL" id="KAL3274173.1"/>
    </source>
</evidence>
<dbReference type="PROSITE" id="PS51282">
    <property type="entry name" value="DWNN"/>
    <property type="match status" value="1"/>
</dbReference>
<dbReference type="SMART" id="SM00343">
    <property type="entry name" value="ZnF_C2HC"/>
    <property type="match status" value="1"/>
</dbReference>
<feature type="compositionally biased region" description="Basic residues" evidence="7">
    <location>
        <begin position="627"/>
        <end position="642"/>
    </location>
</feature>
<feature type="compositionally biased region" description="Basic and acidic residues" evidence="7">
    <location>
        <begin position="355"/>
        <end position="369"/>
    </location>
</feature>
<feature type="compositionally biased region" description="Polar residues" evidence="7">
    <location>
        <begin position="433"/>
        <end position="443"/>
    </location>
</feature>
<dbReference type="PANTHER" id="PTHR15439:SF0">
    <property type="entry name" value="CELL DIVISION CYCLE AND APOPTOSIS REGULATOR PROTEIN 1-RELATED"/>
    <property type="match status" value="1"/>
</dbReference>
<keyword evidence="5" id="KW-0539">Nucleus</keyword>
<feature type="domain" description="DWNN" evidence="10">
    <location>
        <begin position="3"/>
        <end position="76"/>
    </location>
</feature>
<dbReference type="PROSITE" id="PS50089">
    <property type="entry name" value="ZF_RING_2"/>
    <property type="match status" value="1"/>
</dbReference>
<feature type="compositionally biased region" description="Basic residues" evidence="7">
    <location>
        <begin position="1447"/>
        <end position="1460"/>
    </location>
</feature>
<dbReference type="InterPro" id="IPR033489">
    <property type="entry name" value="RBBP6"/>
</dbReference>
<feature type="compositionally biased region" description="Basic and acidic residues" evidence="7">
    <location>
        <begin position="933"/>
        <end position="968"/>
    </location>
</feature>
<proteinExistence type="predicted"/>
<gene>
    <name evidence="11" type="ORF">HHI36_015587</name>
</gene>
<feature type="compositionally biased region" description="Basic residues" evidence="7">
    <location>
        <begin position="603"/>
        <end position="620"/>
    </location>
</feature>
<dbReference type="Gene3D" id="4.10.60.10">
    <property type="entry name" value="Zinc finger, CCHC-type"/>
    <property type="match status" value="1"/>
</dbReference>
<dbReference type="Proteomes" id="UP001516400">
    <property type="component" value="Unassembled WGS sequence"/>
</dbReference>
<dbReference type="InterPro" id="IPR001841">
    <property type="entry name" value="Znf_RING"/>
</dbReference>
<reference evidence="11 12" key="1">
    <citation type="journal article" date="2021" name="BMC Biol.">
        <title>Horizontally acquired antibacterial genes associated with adaptive radiation of ladybird beetles.</title>
        <authorList>
            <person name="Li H.S."/>
            <person name="Tang X.F."/>
            <person name="Huang Y.H."/>
            <person name="Xu Z.Y."/>
            <person name="Chen M.L."/>
            <person name="Du X.Y."/>
            <person name="Qiu B.Y."/>
            <person name="Chen P.T."/>
            <person name="Zhang W."/>
            <person name="Slipinski A."/>
            <person name="Escalona H.E."/>
            <person name="Waterhouse R.M."/>
            <person name="Zwick A."/>
            <person name="Pang H."/>
        </authorList>
    </citation>
    <scope>NUCLEOTIDE SEQUENCE [LARGE SCALE GENOMIC DNA]</scope>
    <source>
        <strain evidence="11">SYSU2018</strain>
    </source>
</reference>
<feature type="compositionally biased region" description="Basic and acidic residues" evidence="7">
    <location>
        <begin position="699"/>
        <end position="755"/>
    </location>
</feature>
<feature type="compositionally biased region" description="Basic residues" evidence="7">
    <location>
        <begin position="1481"/>
        <end position="1499"/>
    </location>
</feature>
<sequence length="1499" mass="173939">MSVHYKFKSALEYDTITFDGLHISVKDLKNAIIQQKRIGKSTDFDLQVTNAQTKEVYTDENVLIPKNTSLLIARIPNVTQSKPKQWEGYGGDSSPTVKADDIGPIGKTADLSTLDAPEDDKIKAMMSQSTQDYDPSNYQKIRGSNQMGAVPPSYRCYKCHQTGHWIKDCTFAQGADAVDIKKSTGIPQSFMVPVEGPQVPGAMMTPNGSYAVPVLDHQAYNFKPVPAPVIQEQKPDIPEDLICSICSDLLADAVMIPCCGNSFCDECIRFYLLESEDHECPDCHEKDISPGTLIPNRFLRKSVANFKNTTGYVKKPIFRPPPKEVPPAKQDQFELHHESKSEIDDQKTVISEADSTEHSKNKHIDKDGDGTESSKSAEVSESEPLKDGPPGMSPKESPKGSQIKRLDSSSRSEVNGRSKKTRDDFSPRHKSLHMSNARRSPSSYEKEREDRPGTPTVDEPGIGSNPYQYNNNGPAQAVLGNMMSMSNVQGPPSTVGPSYPPGQQPISTFPPTAGPPPNFRLPPPGSIPYMPPGPYANPPRPMFDPTRPPLSGPPPFNPGFPPRAPHHREYDRRMRNRTPPGVIDDPLAAFNRMIREKDERERRAKQRMQRRSYSRSRSRSRSFSPRSPRRMRSRSPRRRSRSRSFSMSRSRSRSYSGSVRGGSPPPYRDRDRDYSPRHSPRRGPPPARYRSPVRSPPRRYKDSHAPERRDREDYDREYRRDDRDFSSRDHPVRRDRELDRGDREYRNFDNFDSRYRGPKGQWNSHSINMRGPPEAYYNPPPPEITQGSYQPPPNRYPATRDYPPYMGKPDPMLLPLPSRKYDDVAPPGVEEPPVPGLENSPRVEDKFARNSSEPSAEIKEKEEKRSKSYKDSDKTHRTDKEREKDKDRDRHRSDRDKDRDRESKREGRRDKDNDRKRRSNKSATPTKKRSRSRDKETPEKRKRKHDDSSDREKSDKERKRDYSDDEKSRKSKDKKKKKEKEKKEKDKRKREKKEKHKEKDKERKHKDESKEKERNKPEEIEQPRAEPSPSKEENPPQRFKSESPKHIEERVEEEKKTGLYDDVIEENIESEVKERYNEHHIQRTPDMTEDVDRREELNEVEEGELDQSRDYEDSEKDILELHSNDIDLKSELEMRNEMLAPLPEKSKWEDDDDNLGEFSPTESKGDFKNSKSGTVSNEVLKRAENAIFAKAINAIRPIEIKKISADRAKFYSGEKEDIEVKPVVQSVAVEKKPEKKLESSAPPPKLSVKDRLGIKVNEPDPVIRLDRISPFSKRIADRNYGHGEKRIENVDRKRDERNRRDVRSRDTRKDKEKEIRRDRDYQRSRETVHRRDEKDKRNRSRSKTKPRDIEKKKRSRSRSESEDRKDKKKKKERKYKDKVKKKEEKEEKPKEEKQEILKSTTDKRKPTLDEASFEPDYDLESDAEEKKDDESSSSDSDSSSSSEEERKKKKRKKHRKKKYRKDSSSSSSDSDSDSSDEEREKKRKKHKKNKKKKKKSKHK</sequence>
<evidence type="ECO:0000256" key="4">
    <source>
        <dbReference type="ARBA" id="ARBA00022833"/>
    </source>
</evidence>
<dbReference type="PROSITE" id="PS50158">
    <property type="entry name" value="ZF_CCHC"/>
    <property type="match status" value="1"/>
</dbReference>
<keyword evidence="4" id="KW-0862">Zinc</keyword>
<keyword evidence="2" id="KW-0479">Metal-binding</keyword>
<dbReference type="Pfam" id="PF08783">
    <property type="entry name" value="DWNN"/>
    <property type="match status" value="1"/>
</dbReference>
<feature type="compositionally biased region" description="Basic and acidic residues" evidence="7">
    <location>
        <begin position="667"/>
        <end position="676"/>
    </location>
</feature>
<dbReference type="InterPro" id="IPR001878">
    <property type="entry name" value="Znf_CCHC"/>
</dbReference>
<dbReference type="SUPFAM" id="SSF57756">
    <property type="entry name" value="Retrovirus zinc finger-like domains"/>
    <property type="match status" value="1"/>
</dbReference>
<feature type="compositionally biased region" description="Basic and acidic residues" evidence="7">
    <location>
        <begin position="856"/>
        <end position="915"/>
    </location>
</feature>
<feature type="compositionally biased region" description="Basic and acidic residues" evidence="7">
    <location>
        <begin position="997"/>
        <end position="1058"/>
    </location>
</feature>
<dbReference type="Gene3D" id="3.10.20.90">
    <property type="entry name" value="Phosphatidylinositol 3-kinase Catalytic Subunit, Chain A, domain 1"/>
    <property type="match status" value="1"/>
</dbReference>
<feature type="region of interest" description="Disordered" evidence="7">
    <location>
        <begin position="1140"/>
        <end position="1172"/>
    </location>
</feature>
<dbReference type="SUPFAM" id="SSF57850">
    <property type="entry name" value="RING/U-box"/>
    <property type="match status" value="1"/>
</dbReference>
<feature type="compositionally biased region" description="Polar residues" evidence="7">
    <location>
        <begin position="465"/>
        <end position="474"/>
    </location>
</feature>
<feature type="compositionally biased region" description="Basic and acidic residues" evidence="7">
    <location>
        <begin position="331"/>
        <end position="347"/>
    </location>
</feature>
<feature type="compositionally biased region" description="Basic residues" evidence="7">
    <location>
        <begin position="916"/>
        <end position="932"/>
    </location>
</feature>
<feature type="compositionally biased region" description="Low complexity" evidence="7">
    <location>
        <begin position="643"/>
        <end position="662"/>
    </location>
</feature>
<dbReference type="EMBL" id="JABFTP020000062">
    <property type="protein sequence ID" value="KAL3274173.1"/>
    <property type="molecule type" value="Genomic_DNA"/>
</dbReference>
<accession>A0ABD2N652</accession>
<dbReference type="InterPro" id="IPR013083">
    <property type="entry name" value="Znf_RING/FYVE/PHD"/>
</dbReference>
<feature type="region of interest" description="Disordered" evidence="7">
    <location>
        <begin position="1230"/>
        <end position="1254"/>
    </location>
</feature>
<feature type="compositionally biased region" description="Acidic residues" evidence="7">
    <location>
        <begin position="1411"/>
        <end position="1423"/>
    </location>
</feature>
<dbReference type="InterPro" id="IPR036875">
    <property type="entry name" value="Znf_CCHC_sf"/>
</dbReference>
<evidence type="ECO:0000256" key="3">
    <source>
        <dbReference type="ARBA" id="ARBA00022771"/>
    </source>
</evidence>
<dbReference type="GO" id="GO:0005634">
    <property type="term" value="C:nucleus"/>
    <property type="evidence" value="ECO:0007669"/>
    <property type="project" value="UniProtKB-SubCell"/>
</dbReference>
<dbReference type="FunFam" id="3.10.20.90:FF:000070">
    <property type="entry name" value="E3 ubiquitin-protein ligase RBBP6 isoform X2"/>
    <property type="match status" value="1"/>
</dbReference>
<keyword evidence="3 6" id="KW-0863">Zinc-finger</keyword>
<feature type="compositionally biased region" description="Polar residues" evidence="7">
    <location>
        <begin position="483"/>
        <end position="496"/>
    </location>
</feature>
<feature type="compositionally biased region" description="Basic and acidic residues" evidence="7">
    <location>
        <begin position="1106"/>
        <end position="1115"/>
    </location>
</feature>
<dbReference type="PANTHER" id="PTHR15439">
    <property type="entry name" value="RETINOBLASTOMA-BINDING PROTEIN 6"/>
    <property type="match status" value="1"/>
</dbReference>
<comment type="subcellular location">
    <subcellularLocation>
        <location evidence="1">Nucleus</location>
    </subcellularLocation>
</comment>
<evidence type="ECO:0000259" key="10">
    <source>
        <dbReference type="PROSITE" id="PS51282"/>
    </source>
</evidence>
<feature type="compositionally biased region" description="Basic and acidic residues" evidence="7">
    <location>
        <begin position="593"/>
        <end position="602"/>
    </location>
</feature>
<evidence type="ECO:0000256" key="6">
    <source>
        <dbReference type="PROSITE-ProRule" id="PRU00047"/>
    </source>
</evidence>
<evidence type="ECO:0000259" key="8">
    <source>
        <dbReference type="PROSITE" id="PS50089"/>
    </source>
</evidence>
<evidence type="ECO:0000313" key="12">
    <source>
        <dbReference type="Proteomes" id="UP001516400"/>
    </source>
</evidence>
<dbReference type="GO" id="GO:0008270">
    <property type="term" value="F:zinc ion binding"/>
    <property type="evidence" value="ECO:0007669"/>
    <property type="project" value="UniProtKB-KW"/>
</dbReference>
<dbReference type="InterPro" id="IPR014891">
    <property type="entry name" value="DWNN_domain"/>
</dbReference>
<evidence type="ECO:0000256" key="2">
    <source>
        <dbReference type="ARBA" id="ARBA00022723"/>
    </source>
</evidence>